<dbReference type="Proteomes" id="UP000663671">
    <property type="component" value="Chromosome 5"/>
</dbReference>
<gene>
    <name evidence="1" type="ORF">I7I51_03856</name>
</gene>
<name>A0A8A1M6P5_AJECA</name>
<evidence type="ECO:0000313" key="2">
    <source>
        <dbReference type="Proteomes" id="UP000663671"/>
    </source>
</evidence>
<proteinExistence type="predicted"/>
<evidence type="ECO:0000313" key="1">
    <source>
        <dbReference type="EMBL" id="QSS61679.1"/>
    </source>
</evidence>
<feature type="non-terminal residue" evidence="1">
    <location>
        <position position="1"/>
    </location>
</feature>
<dbReference type="EMBL" id="CP069111">
    <property type="protein sequence ID" value="QSS61679.1"/>
    <property type="molecule type" value="Genomic_DNA"/>
</dbReference>
<dbReference type="AlphaFoldDB" id="A0A8A1M6P5"/>
<accession>A0A8A1M6P5</accession>
<organism evidence="1 2">
    <name type="scientific">Ajellomyces capsulatus</name>
    <name type="common">Darling's disease fungus</name>
    <name type="synonym">Histoplasma capsulatum</name>
    <dbReference type="NCBI Taxonomy" id="5037"/>
    <lineage>
        <taxon>Eukaryota</taxon>
        <taxon>Fungi</taxon>
        <taxon>Dikarya</taxon>
        <taxon>Ascomycota</taxon>
        <taxon>Pezizomycotina</taxon>
        <taxon>Eurotiomycetes</taxon>
        <taxon>Eurotiomycetidae</taxon>
        <taxon>Onygenales</taxon>
        <taxon>Ajellomycetaceae</taxon>
        <taxon>Histoplasma</taxon>
    </lineage>
</organism>
<dbReference type="VEuPathDB" id="FungiDB:I7I51_03856"/>
<reference evidence="1" key="1">
    <citation type="submission" date="2021-01" db="EMBL/GenBank/DDBJ databases">
        <title>Chromosome-level genome assembly of a human fungal pathogen reveals clustering of transcriptionally co-regulated genes.</title>
        <authorList>
            <person name="Voorhies M."/>
            <person name="Cohen S."/>
            <person name="Shea T.P."/>
            <person name="Petrus S."/>
            <person name="Munoz J.F."/>
            <person name="Poplawski S."/>
            <person name="Goldman W.E."/>
            <person name="Michael T."/>
            <person name="Cuomo C.A."/>
            <person name="Sil A."/>
            <person name="Beyhan S."/>
        </authorList>
    </citation>
    <scope>NUCLEOTIDE SEQUENCE</scope>
    <source>
        <strain evidence="1">WU24</strain>
    </source>
</reference>
<sequence length="107" mass="12033">MTVFCTQQLRSVFGHAVPLSPMEKFCDSVYSPDPNVTPQQFNGKTPLPSGCKKKTLWSCRIEEKGPGTSQANPAIITCVSEIFLKCLRRSYSIKYPDQVTRRLTPHI</sequence>
<protein>
    <submittedName>
        <fullName evidence="1">Uncharacterized protein</fullName>
    </submittedName>
</protein>